<evidence type="ECO:0000259" key="1">
    <source>
        <dbReference type="SMART" id="SM00382"/>
    </source>
</evidence>
<reference evidence="2 3" key="1">
    <citation type="submission" date="2023-12" db="EMBL/GenBank/DDBJ databases">
        <title>Baltic Sea Cyanobacteria.</title>
        <authorList>
            <person name="Delbaje E."/>
            <person name="Fewer D.P."/>
            <person name="Shishido T.K."/>
        </authorList>
    </citation>
    <scope>NUCLEOTIDE SEQUENCE [LARGE SCALE GENOMIC DNA]</scope>
    <source>
        <strain evidence="2 3">CCNP 1315</strain>
    </source>
</reference>
<dbReference type="InterPro" id="IPR027417">
    <property type="entry name" value="P-loop_NTPase"/>
</dbReference>
<gene>
    <name evidence="2" type="ORF">VB854_12815</name>
</gene>
<protein>
    <submittedName>
        <fullName evidence="2">NB-ARC domain-containing protein</fullName>
    </submittedName>
</protein>
<dbReference type="SMART" id="SM00382">
    <property type="entry name" value="AAA"/>
    <property type="match status" value="1"/>
</dbReference>
<accession>A0ABU5U100</accession>
<keyword evidence="3" id="KW-1185">Reference proteome</keyword>
<name>A0ABU5U100_9CYAN</name>
<dbReference type="Gene3D" id="3.40.50.300">
    <property type="entry name" value="P-loop containing nucleotide triphosphate hydrolases"/>
    <property type="match status" value="1"/>
</dbReference>
<dbReference type="InterPro" id="IPR044974">
    <property type="entry name" value="Disease_R_plants"/>
</dbReference>
<dbReference type="SUPFAM" id="SSF52540">
    <property type="entry name" value="P-loop containing nucleoside triphosphate hydrolases"/>
    <property type="match status" value="1"/>
</dbReference>
<dbReference type="InterPro" id="IPR041664">
    <property type="entry name" value="AAA_16"/>
</dbReference>
<dbReference type="InterPro" id="IPR003593">
    <property type="entry name" value="AAA+_ATPase"/>
</dbReference>
<dbReference type="PANTHER" id="PTHR11017">
    <property type="entry name" value="LEUCINE-RICH REPEAT-CONTAINING PROTEIN"/>
    <property type="match status" value="1"/>
</dbReference>
<sequence>MATSTSQSNRSLGQKFLEAEDNWNLEQLYSDLTTAKQFHKNSEKQKLTKTEKTVLRGLLCGSSPSEIATALHRNCSGLRVDLSRGLYRYIEVITQKSLHHWKDVSVFLEAAEYKLEIHLNNEEIPTSEAVNIAQKIAENHPQQPLTTSTPLTTPSPVKPQKIDWIEAIDVSTFYGRETELTTLKQWIIDDRCRVVAISGIQGIGKTSIASKLAGQIQNDFEYIIWRNLDHAPPFTHLLTDLIQFFSKSSTPDNPEEYLISQLFKKLVQSRVSTSNFNQSVIIADGIRTLIKFLEKHRCLIILDHWESLFQPNTLVGHYKEGYQPDGDFLNKIGQLIHQSCLLITSSETPRTISRLTGKNQAVCYLKVKGLKPQNAQKILKHEGIVEEENLEQLVSEYHGNPLALQTIGKTIQTVFAGNTTEFINYPAFFGEFGDRLSCQFQRLSKTEKKLLYKIAGSTDCITLTQLCDPSQSCDYSELIQVLDSLEKRSLISIKIELDQCYYSINPLINYYLQEVLPSIS</sequence>
<dbReference type="PRINTS" id="PR00364">
    <property type="entry name" value="DISEASERSIST"/>
</dbReference>
<evidence type="ECO:0000313" key="2">
    <source>
        <dbReference type="EMBL" id="MEA5519823.1"/>
    </source>
</evidence>
<organism evidence="2 3">
    <name type="scientific">Limnoraphis robusta CCNP1315</name>
    <dbReference type="NCBI Taxonomy" id="3110306"/>
    <lineage>
        <taxon>Bacteria</taxon>
        <taxon>Bacillati</taxon>
        <taxon>Cyanobacteriota</taxon>
        <taxon>Cyanophyceae</taxon>
        <taxon>Oscillatoriophycideae</taxon>
        <taxon>Oscillatoriales</taxon>
        <taxon>Sirenicapillariaceae</taxon>
        <taxon>Limnoraphis</taxon>
    </lineage>
</organism>
<dbReference type="Proteomes" id="UP001301728">
    <property type="component" value="Unassembled WGS sequence"/>
</dbReference>
<dbReference type="RefSeq" id="WP_323221286.1">
    <property type="nucleotide sequence ID" value="NZ_JAYGHT010000070.1"/>
</dbReference>
<evidence type="ECO:0000313" key="3">
    <source>
        <dbReference type="Proteomes" id="UP001301728"/>
    </source>
</evidence>
<dbReference type="Pfam" id="PF13191">
    <property type="entry name" value="AAA_16"/>
    <property type="match status" value="1"/>
</dbReference>
<feature type="domain" description="AAA+ ATPase" evidence="1">
    <location>
        <begin position="191"/>
        <end position="446"/>
    </location>
</feature>
<proteinExistence type="predicted"/>
<dbReference type="EMBL" id="JAYGHT010000070">
    <property type="protein sequence ID" value="MEA5519823.1"/>
    <property type="molecule type" value="Genomic_DNA"/>
</dbReference>
<comment type="caution">
    <text evidence="2">The sequence shown here is derived from an EMBL/GenBank/DDBJ whole genome shotgun (WGS) entry which is preliminary data.</text>
</comment>